<evidence type="ECO:0000256" key="4">
    <source>
        <dbReference type="PROSITE-ProRule" id="PRU00339"/>
    </source>
</evidence>
<dbReference type="SUPFAM" id="SSF48452">
    <property type="entry name" value="TPR-like"/>
    <property type="match status" value="1"/>
</dbReference>
<organism evidence="6 7">
    <name type="scientific">Tectimicrobiota bacterium</name>
    <dbReference type="NCBI Taxonomy" id="2528274"/>
    <lineage>
        <taxon>Bacteria</taxon>
        <taxon>Pseudomonadati</taxon>
        <taxon>Nitrospinota/Tectimicrobiota group</taxon>
        <taxon>Candidatus Tectimicrobiota</taxon>
    </lineage>
</organism>
<evidence type="ECO:0000256" key="3">
    <source>
        <dbReference type="ARBA" id="ARBA00023237"/>
    </source>
</evidence>
<dbReference type="SUPFAM" id="SSF81901">
    <property type="entry name" value="HCP-like"/>
    <property type="match status" value="1"/>
</dbReference>
<comment type="subcellular location">
    <subcellularLocation>
        <location evidence="1">Cell outer membrane</location>
    </subcellularLocation>
</comment>
<dbReference type="SUPFAM" id="SSF56935">
    <property type="entry name" value="Porins"/>
    <property type="match status" value="1"/>
</dbReference>
<evidence type="ECO:0000259" key="5">
    <source>
        <dbReference type="Pfam" id="PF00593"/>
    </source>
</evidence>
<feature type="domain" description="TonB-dependent receptor-like beta-barrel" evidence="5">
    <location>
        <begin position="483"/>
        <end position="723"/>
    </location>
</feature>
<dbReference type="InterPro" id="IPR036942">
    <property type="entry name" value="Beta-barrel_TonB_sf"/>
</dbReference>
<name>A0A937W2T8_UNCTE</name>
<comment type="caution">
    <text evidence="6">The sequence shown here is derived from an EMBL/GenBank/DDBJ whole genome shotgun (WGS) entry which is preliminary data.</text>
</comment>
<dbReference type="Pfam" id="PF00593">
    <property type="entry name" value="TonB_dep_Rec_b-barrel"/>
    <property type="match status" value="1"/>
</dbReference>
<dbReference type="Gene3D" id="1.25.40.10">
    <property type="entry name" value="Tetratricopeptide repeat domain"/>
    <property type="match status" value="2"/>
</dbReference>
<dbReference type="PANTHER" id="PTHR12558:SF33">
    <property type="entry name" value="BLL7664 PROTEIN"/>
    <property type="match status" value="1"/>
</dbReference>
<proteinExistence type="predicted"/>
<dbReference type="SMART" id="SM00028">
    <property type="entry name" value="TPR"/>
    <property type="match status" value="8"/>
</dbReference>
<dbReference type="Proteomes" id="UP000712673">
    <property type="component" value="Unassembled WGS sequence"/>
</dbReference>
<dbReference type="InterPro" id="IPR011990">
    <property type="entry name" value="TPR-like_helical_dom_sf"/>
</dbReference>
<keyword evidence="6" id="KW-0675">Receptor</keyword>
<gene>
    <name evidence="6" type="ORF">FJZ47_15425</name>
</gene>
<evidence type="ECO:0000256" key="2">
    <source>
        <dbReference type="ARBA" id="ARBA00023136"/>
    </source>
</evidence>
<dbReference type="GO" id="GO:0009279">
    <property type="term" value="C:cell outer membrane"/>
    <property type="evidence" value="ECO:0007669"/>
    <property type="project" value="UniProtKB-SubCell"/>
</dbReference>
<evidence type="ECO:0000313" key="7">
    <source>
        <dbReference type="Proteomes" id="UP000712673"/>
    </source>
</evidence>
<accession>A0A937W2T8</accession>
<evidence type="ECO:0000313" key="6">
    <source>
        <dbReference type="EMBL" id="MBM3225173.1"/>
    </source>
</evidence>
<evidence type="ECO:0000256" key="1">
    <source>
        <dbReference type="ARBA" id="ARBA00004442"/>
    </source>
</evidence>
<protein>
    <submittedName>
        <fullName evidence="6">TonB-dependent receptor</fullName>
    </submittedName>
</protein>
<reference evidence="6" key="1">
    <citation type="submission" date="2019-03" db="EMBL/GenBank/DDBJ databases">
        <title>Lake Tanganyika Metagenome-Assembled Genomes (MAGs).</title>
        <authorList>
            <person name="Tran P."/>
        </authorList>
    </citation>
    <scope>NUCLEOTIDE SEQUENCE</scope>
    <source>
        <strain evidence="6">K_DeepCast_65m_m2_066</strain>
    </source>
</reference>
<dbReference type="EMBL" id="VGLS01000502">
    <property type="protein sequence ID" value="MBM3225173.1"/>
    <property type="molecule type" value="Genomic_DNA"/>
</dbReference>
<dbReference type="PROSITE" id="PS50005">
    <property type="entry name" value="TPR"/>
    <property type="match status" value="1"/>
</dbReference>
<dbReference type="Gene3D" id="2.40.170.20">
    <property type="entry name" value="TonB-dependent receptor, beta-barrel domain"/>
    <property type="match status" value="2"/>
</dbReference>
<dbReference type="InterPro" id="IPR000531">
    <property type="entry name" value="Beta-barrel_TonB"/>
</dbReference>
<keyword evidence="2" id="KW-0472">Membrane</keyword>
<feature type="repeat" description="TPR" evidence="4">
    <location>
        <begin position="150"/>
        <end position="183"/>
    </location>
</feature>
<dbReference type="PANTHER" id="PTHR12558">
    <property type="entry name" value="CELL DIVISION CYCLE 16,23,27"/>
    <property type="match status" value="1"/>
</dbReference>
<keyword evidence="4" id="KW-0802">TPR repeat</keyword>
<dbReference type="AlphaFoldDB" id="A0A937W2T8"/>
<sequence>MLYVSPDSWQGGAPWQAMAHTSTEHYLRGDLQQAFASLAQVPEPIRDPRFLTYRAALLLAVGRVDEARQDLEHATRLDANASDALALQSIIAVVQDAKDQALTIAQQAVQQDQTSATARIALSYAQQARFDLSGARTSLEKAVQLDPKNALAWARFAELLSSEGKLSQALQAAKRAVALEPGISRTHTVLGFAYLQQVKTLEASAAFAKAIVLDQADPLPRLGLGLAKIRDGRATAGSRDIETAASLDPNNALIRSYLGKAYFEDKRVKLDEREYRTAKTLDPNDPTPWFYDAIQKQTNNRPVEALRDAQQAIALNDHRAVYRSRLLLDADLAARSAGLARIYSDLGFQQLALVEGWKSVNTDPSNFSAHRFLADSYAILPRHQIARVSELLQSQLLQPTNLTPIQPRLAESNLFLISAGGPGALSFNEFNPLFNRDRLALQLGGLFGEDDTRAGEGVLSGIYKKLSFSLGYSHFKTDGFRQNNDQDDDIANAFLQLELTPQTSLQFEYRYWGTDKGDLQLRFFPDQVHLTERRTDDAHLYRLGARHAFGPGSILLGSLVYRDAQGHLTDQGPFPVPVLQSIGIQQTTRALGAELQHLFRTGAFHLSTGVGHVDVDARDITTTTFAIPLPPPPVGPDPVQPIDRSLKQTNVYAYSHISVLKELLFTVGFSTDILSSDNPNVESITQFNPKFGVTWSPVPTTTLRAGVFRVLKRPLITDQTLEPTQVAGLNQFFDDANGTKAWRYGGAIDQQITQELFAGLEISRRDLEVPFQDVSTPTPVLRMVDWKEYLGRAYLFWTPHPWVALRAEYLYEHFDREKAFTFGIRELDTSRVPLGVHLFHPSGVSARLTTTYVHQRGDFEPNLPGTFVTGKDDFWLVDLALNYRLPKRYGFIALGVNNLFDQKFRYEDTDPNNPSIQPARSFFSRITLALP</sequence>
<keyword evidence="3" id="KW-0998">Cell outer membrane</keyword>
<dbReference type="InterPro" id="IPR019734">
    <property type="entry name" value="TPR_rpt"/>
</dbReference>